<feature type="compositionally biased region" description="Polar residues" evidence="12">
    <location>
        <begin position="50"/>
        <end position="61"/>
    </location>
</feature>
<evidence type="ECO:0000256" key="8">
    <source>
        <dbReference type="ARBA" id="ARBA00023128"/>
    </source>
</evidence>
<dbReference type="FunFam" id="1.10.45.10:FF:000001">
    <property type="entry name" value="D-lactate dehydrogenase mitochondrial"/>
    <property type="match status" value="1"/>
</dbReference>
<evidence type="ECO:0000256" key="12">
    <source>
        <dbReference type="SAM" id="MobiDB-lite"/>
    </source>
</evidence>
<dbReference type="InterPro" id="IPR004113">
    <property type="entry name" value="FAD-bd_oxidored_4_C"/>
</dbReference>
<keyword evidence="4" id="KW-0285">Flavoprotein</keyword>
<name>A0A167CKJ9_9ASCO</name>
<organism evidence="15 16">
    <name type="scientific">Sugiyamaella lignohabitans</name>
    <dbReference type="NCBI Taxonomy" id="796027"/>
    <lineage>
        <taxon>Eukaryota</taxon>
        <taxon>Fungi</taxon>
        <taxon>Dikarya</taxon>
        <taxon>Ascomycota</taxon>
        <taxon>Saccharomycotina</taxon>
        <taxon>Dipodascomycetes</taxon>
        <taxon>Dipodascales</taxon>
        <taxon>Trichomonascaceae</taxon>
        <taxon>Sugiyamaella</taxon>
    </lineage>
</organism>
<keyword evidence="8" id="KW-0496">Mitochondrion</keyword>
<dbReference type="InterPro" id="IPR016164">
    <property type="entry name" value="FAD-linked_Oxase-like_C"/>
</dbReference>
<evidence type="ECO:0000256" key="3">
    <source>
        <dbReference type="ARBA" id="ARBA00008000"/>
    </source>
</evidence>
<dbReference type="PANTHER" id="PTHR11748:SF111">
    <property type="entry name" value="D-LACTATE DEHYDROGENASE, MITOCHONDRIAL-RELATED"/>
    <property type="match status" value="1"/>
</dbReference>
<accession>A0A167CKJ9</accession>
<feature type="compositionally biased region" description="Low complexity" evidence="12">
    <location>
        <begin position="25"/>
        <end position="36"/>
    </location>
</feature>
<evidence type="ECO:0000256" key="9">
    <source>
        <dbReference type="ARBA" id="ARBA00038897"/>
    </source>
</evidence>
<dbReference type="EMBL" id="CP014501">
    <property type="protein sequence ID" value="ANB11813.1"/>
    <property type="molecule type" value="Genomic_DNA"/>
</dbReference>
<dbReference type="FunFam" id="3.30.465.10:FF:000014">
    <property type="entry name" value="D-lactate dehydrogenase (Cytochrome), putative"/>
    <property type="match status" value="1"/>
</dbReference>
<dbReference type="Proteomes" id="UP000189580">
    <property type="component" value="Chromosome a"/>
</dbReference>
<keyword evidence="7" id="KW-0560">Oxidoreductase</keyword>
<evidence type="ECO:0000256" key="11">
    <source>
        <dbReference type="ARBA" id="ARBA00083446"/>
    </source>
</evidence>
<dbReference type="GO" id="GO:0008720">
    <property type="term" value="F:D-lactate dehydrogenase (NAD+) activity"/>
    <property type="evidence" value="ECO:0007669"/>
    <property type="project" value="TreeGrafter"/>
</dbReference>
<protein>
    <recommendedName>
        <fullName evidence="9">D-lactate dehydrogenase (cytochrome)</fullName>
        <ecNumber evidence="9">1.1.2.4</ecNumber>
    </recommendedName>
    <alternativeName>
        <fullName evidence="11">D-lactate ferricytochrome C oxidoreductase</fullName>
    </alternativeName>
</protein>
<evidence type="ECO:0000256" key="13">
    <source>
        <dbReference type="SAM" id="Phobius"/>
    </source>
</evidence>
<dbReference type="InterPro" id="IPR036318">
    <property type="entry name" value="FAD-bd_PCMH-like_sf"/>
</dbReference>
<feature type="region of interest" description="Disordered" evidence="12">
    <location>
        <begin position="25"/>
        <end position="61"/>
    </location>
</feature>
<evidence type="ECO:0000256" key="7">
    <source>
        <dbReference type="ARBA" id="ARBA00023002"/>
    </source>
</evidence>
<dbReference type="PROSITE" id="PS51387">
    <property type="entry name" value="FAD_PCMH"/>
    <property type="match status" value="1"/>
</dbReference>
<dbReference type="KEGG" id="slb:AWJ20_36"/>
<evidence type="ECO:0000313" key="16">
    <source>
        <dbReference type="Proteomes" id="UP000189580"/>
    </source>
</evidence>
<dbReference type="AlphaFoldDB" id="A0A167CKJ9"/>
<comment type="subcellular location">
    <subcellularLocation>
        <location evidence="2">Mitochondrion</location>
    </subcellularLocation>
</comment>
<dbReference type="Gene3D" id="1.10.45.10">
    <property type="entry name" value="Vanillyl-alcohol Oxidase, Chain A, domain 4"/>
    <property type="match status" value="1"/>
</dbReference>
<dbReference type="InterPro" id="IPR016166">
    <property type="entry name" value="FAD-bd_PCMH"/>
</dbReference>
<evidence type="ECO:0000313" key="15">
    <source>
        <dbReference type="EMBL" id="ANB11813.1"/>
    </source>
</evidence>
<dbReference type="SUPFAM" id="SSF55103">
    <property type="entry name" value="FAD-linked oxidases, C-terminal domain"/>
    <property type="match status" value="1"/>
</dbReference>
<dbReference type="InterPro" id="IPR016169">
    <property type="entry name" value="FAD-bd_PCMH_sub2"/>
</dbReference>
<feature type="domain" description="FAD-binding PCMH-type" evidence="14">
    <location>
        <begin position="148"/>
        <end position="327"/>
    </location>
</feature>
<feature type="transmembrane region" description="Helical" evidence="13">
    <location>
        <begin position="65"/>
        <end position="84"/>
    </location>
</feature>
<dbReference type="InterPro" id="IPR016171">
    <property type="entry name" value="Vanillyl_alc_oxidase_C-sub2"/>
</dbReference>
<dbReference type="OrthoDB" id="7786253at2759"/>
<keyword evidence="13" id="KW-0812">Transmembrane</keyword>
<dbReference type="Pfam" id="PF01565">
    <property type="entry name" value="FAD_binding_4"/>
    <property type="match status" value="1"/>
</dbReference>
<evidence type="ECO:0000256" key="10">
    <source>
        <dbReference type="ARBA" id="ARBA00051436"/>
    </source>
</evidence>
<evidence type="ECO:0000256" key="1">
    <source>
        <dbReference type="ARBA" id="ARBA00001974"/>
    </source>
</evidence>
<dbReference type="GO" id="GO:0005739">
    <property type="term" value="C:mitochondrion"/>
    <property type="evidence" value="ECO:0007669"/>
    <property type="project" value="UniProtKB-SubCell"/>
</dbReference>
<proteinExistence type="inferred from homology"/>
<keyword evidence="6" id="KW-0809">Transit peptide</keyword>
<dbReference type="GeneID" id="30035639"/>
<dbReference type="FunFam" id="3.30.70.2740:FF:000001">
    <property type="entry name" value="D-lactate dehydrogenase mitochondrial"/>
    <property type="match status" value="1"/>
</dbReference>
<sequence>MGSIIRTRQLETLLRVRLNLTRPLSRSVSSSVSKRSPNPPSGGAKPPKPQSNAESNRQSSKSNGGILLTLAVSGIVGAGSFFAAKSLYQSEQRVSSIEKKWDEPKYGGKEEFHRALPELKAILGEDGVSIDDEDLKAHGYSDWSTYNIETNPIAIAYPKSTEEVSEIAKVCHKYKLPMIGFSGGSSLEGNFCAPYGGVCIDFVHMNKIVEIRPQDMDVTVQPAVGWMALNEELAKEGHNLFFAVDPGPTAKIGGMVGTSCSGTNCVRYGPMRNHIVNLTVVLADGTIIKTKRRPMKSSAGYNLNHLFCGSEGTLGLVTEITLKLHTVPEQTSVAVCAFPTVQDATATATDIIRAGIPVHAIELMDDVQMMCVNRAGYTSRKWDEKPTVMFKFSGSKAYVNEQIQQAKAIAKLHQGVRFEFANGKEEQHQLWSARKEALWSAMAVGPPNGKVYSTDVAVPLSRLADLVMNTKKDLVESGLFGACLGHVGDGNFHACIIYDEKDYEKARKVATDIVHKGLELEGTCTGEHGIGAGKVHYLVEELGPDAVQLMRTIKLALDPNELLNPGKIFTKEALEAESH</sequence>
<keyword evidence="13" id="KW-0472">Membrane</keyword>
<dbReference type="RefSeq" id="XP_018734290.1">
    <property type="nucleotide sequence ID" value="XM_018880627.1"/>
</dbReference>
<keyword evidence="16" id="KW-1185">Reference proteome</keyword>
<evidence type="ECO:0000256" key="5">
    <source>
        <dbReference type="ARBA" id="ARBA00022827"/>
    </source>
</evidence>
<dbReference type="GO" id="GO:0071949">
    <property type="term" value="F:FAD binding"/>
    <property type="evidence" value="ECO:0007669"/>
    <property type="project" value="InterPro"/>
</dbReference>
<comment type="cofactor">
    <cofactor evidence="1">
        <name>FAD</name>
        <dbReference type="ChEBI" id="CHEBI:57692"/>
    </cofactor>
</comment>
<reference evidence="15 16" key="1">
    <citation type="submission" date="2016-02" db="EMBL/GenBank/DDBJ databases">
        <title>Complete genome sequence and transcriptome regulation of the pentose utilising yeast Sugiyamaella lignohabitans.</title>
        <authorList>
            <person name="Bellasio M."/>
            <person name="Peymann A."/>
            <person name="Valli M."/>
            <person name="Sipitzky M."/>
            <person name="Graf A."/>
            <person name="Sauer M."/>
            <person name="Marx H."/>
            <person name="Mattanovich D."/>
        </authorList>
    </citation>
    <scope>NUCLEOTIDE SEQUENCE [LARGE SCALE GENOMIC DNA]</scope>
    <source>
        <strain evidence="15 16">CBS 10342</strain>
    </source>
</reference>
<dbReference type="EC" id="1.1.2.4" evidence="9"/>
<comment type="catalytic activity">
    <reaction evidence="10">
        <text>(R)-lactate + 2 Fe(III)-[cytochrome c] = 2 Fe(II)-[cytochrome c] + pyruvate + 2 H(+)</text>
        <dbReference type="Rhea" id="RHEA:13521"/>
        <dbReference type="Rhea" id="RHEA-COMP:10350"/>
        <dbReference type="Rhea" id="RHEA-COMP:14399"/>
        <dbReference type="ChEBI" id="CHEBI:15361"/>
        <dbReference type="ChEBI" id="CHEBI:15378"/>
        <dbReference type="ChEBI" id="CHEBI:16004"/>
        <dbReference type="ChEBI" id="CHEBI:29033"/>
        <dbReference type="ChEBI" id="CHEBI:29034"/>
        <dbReference type="EC" id="1.1.2.4"/>
    </reaction>
</comment>
<dbReference type="GO" id="GO:0004458">
    <property type="term" value="F:D-lactate dehydrogenase (cytochrome) activity"/>
    <property type="evidence" value="ECO:0007669"/>
    <property type="project" value="UniProtKB-EC"/>
</dbReference>
<evidence type="ECO:0000256" key="2">
    <source>
        <dbReference type="ARBA" id="ARBA00004173"/>
    </source>
</evidence>
<dbReference type="GO" id="GO:1903457">
    <property type="term" value="P:lactate catabolic process"/>
    <property type="evidence" value="ECO:0007669"/>
    <property type="project" value="TreeGrafter"/>
</dbReference>
<evidence type="ECO:0000259" key="14">
    <source>
        <dbReference type="PROSITE" id="PS51387"/>
    </source>
</evidence>
<dbReference type="SUPFAM" id="SSF56176">
    <property type="entry name" value="FAD-binding/transporter-associated domain-like"/>
    <property type="match status" value="1"/>
</dbReference>
<dbReference type="Pfam" id="PF02913">
    <property type="entry name" value="FAD-oxidase_C"/>
    <property type="match status" value="1"/>
</dbReference>
<dbReference type="Gene3D" id="3.30.70.2740">
    <property type="match status" value="1"/>
</dbReference>
<keyword evidence="13" id="KW-1133">Transmembrane helix</keyword>
<dbReference type="Gene3D" id="3.30.465.10">
    <property type="match status" value="1"/>
</dbReference>
<dbReference type="InterPro" id="IPR006094">
    <property type="entry name" value="Oxid_FAD_bind_N"/>
</dbReference>
<gene>
    <name evidence="15" type="primary">DLD1</name>
    <name evidence="15" type="ORF">AWJ20_36</name>
</gene>
<comment type="similarity">
    <text evidence="3">Belongs to the FAD-binding oxidoreductase/transferase type 4 family.</text>
</comment>
<dbReference type="PANTHER" id="PTHR11748">
    <property type="entry name" value="D-LACTATE DEHYDROGENASE"/>
    <property type="match status" value="1"/>
</dbReference>
<evidence type="ECO:0000256" key="6">
    <source>
        <dbReference type="ARBA" id="ARBA00022946"/>
    </source>
</evidence>
<keyword evidence="5" id="KW-0274">FAD</keyword>
<evidence type="ECO:0000256" key="4">
    <source>
        <dbReference type="ARBA" id="ARBA00022630"/>
    </source>
</evidence>